<dbReference type="Pfam" id="PF03435">
    <property type="entry name" value="Sacchrp_dh_NADP"/>
    <property type="match status" value="1"/>
</dbReference>
<dbReference type="PANTHER" id="PTHR43796">
    <property type="entry name" value="CARBOXYNORSPERMIDINE SYNTHASE"/>
    <property type="match status" value="1"/>
</dbReference>
<organism evidence="3">
    <name type="scientific">hydrothermal vent metagenome</name>
    <dbReference type="NCBI Taxonomy" id="652676"/>
    <lineage>
        <taxon>unclassified sequences</taxon>
        <taxon>metagenomes</taxon>
        <taxon>ecological metagenomes</taxon>
    </lineage>
</organism>
<dbReference type="EMBL" id="UOEG01000123">
    <property type="protein sequence ID" value="VAV94764.1"/>
    <property type="molecule type" value="Genomic_DNA"/>
</dbReference>
<evidence type="ECO:0000259" key="1">
    <source>
        <dbReference type="Pfam" id="PF03435"/>
    </source>
</evidence>
<feature type="domain" description="DUF4166" evidence="2">
    <location>
        <begin position="390"/>
        <end position="547"/>
    </location>
</feature>
<dbReference type="InterPro" id="IPR036291">
    <property type="entry name" value="NAD(P)-bd_dom_sf"/>
</dbReference>
<name>A0A3B0RMI3_9ZZZZ</name>
<dbReference type="Pfam" id="PF13761">
    <property type="entry name" value="DUF4166"/>
    <property type="match status" value="1"/>
</dbReference>
<feature type="domain" description="Saccharopine dehydrogenase NADP binding" evidence="1">
    <location>
        <begin position="3"/>
        <end position="105"/>
    </location>
</feature>
<evidence type="ECO:0000259" key="2">
    <source>
        <dbReference type="Pfam" id="PF13761"/>
    </source>
</evidence>
<dbReference type="InterPro" id="IPR025311">
    <property type="entry name" value="DUF4166"/>
</dbReference>
<dbReference type="Gene3D" id="3.40.50.720">
    <property type="entry name" value="NAD(P)-binding Rossmann-like Domain"/>
    <property type="match status" value="1"/>
</dbReference>
<dbReference type="AlphaFoldDB" id="A0A3B0RMI3"/>
<accession>A0A3B0RMI3</accession>
<sequence>MKIVILGGYGVFGGRLAKLLADMDGLEMVICGRNPDRAQVFCEGFAGKATVTPMRLDRLDIAAVLPQLKPDFVIDASGPFQDYGDDPYVVVKASIAAGVNYMDFADAADFVFGISQFDAAAAKARISVLSGVSSFPVLTAAVLREISKDLQIKSVRGGIAPSPYAGVGMNVIRAVVGYAGGPVKLYRGGKLTQAYGLAESLRYTVAVPGHMPLRNIRFSLVDVPDLQVIPPEHAGMEDIWMGAGPLPESLHRMLNMLAKLRAKLHLPSYAPLAPLFYRVLNLMKFGEHRGGMFIEAEGLQDGQARSISWHMLAEGDDGPYIPSMAIEALIRKADVGDMPMPGARPATGALEISDYDKLFDGRHIISGFRSEPVPESSLYKRVLGPAFEQLPAPVARLHALDRERRWTGSARVQRGRSILARAIARLIGFPPGTDNIPVAVTLKPERDGERWIRQFGDAQFQSFQRPGQGRMTHLLEESFGMVTVALALVIKEGRLYLIPRHWRIFGVPMPKFLLPEGNSFEHADQGRFNFDVTIKVPLIGLIVSYQGFLKPV</sequence>
<dbReference type="SUPFAM" id="SSF51735">
    <property type="entry name" value="NAD(P)-binding Rossmann-fold domains"/>
    <property type="match status" value="1"/>
</dbReference>
<evidence type="ECO:0000313" key="3">
    <source>
        <dbReference type="EMBL" id="VAV94764.1"/>
    </source>
</evidence>
<evidence type="ECO:0008006" key="4">
    <source>
        <dbReference type="Google" id="ProtNLM"/>
    </source>
</evidence>
<protein>
    <recommendedName>
        <fullName evidence="4">Saccharopine dehydrogenase</fullName>
    </recommendedName>
</protein>
<gene>
    <name evidence="3" type="ORF">MNBD_ALPHA07-2215</name>
</gene>
<proteinExistence type="predicted"/>
<reference evidence="3" key="1">
    <citation type="submission" date="2018-06" db="EMBL/GenBank/DDBJ databases">
        <authorList>
            <person name="Zhirakovskaya E."/>
        </authorList>
    </citation>
    <scope>NUCLEOTIDE SEQUENCE</scope>
</reference>
<dbReference type="PANTHER" id="PTHR43796:SF2">
    <property type="entry name" value="CARBOXYNORSPERMIDINE SYNTHASE"/>
    <property type="match status" value="1"/>
</dbReference>
<dbReference type="InterPro" id="IPR005097">
    <property type="entry name" value="Sacchrp_dh_NADP-bd"/>
</dbReference>